<keyword evidence="2" id="KW-1185">Reference proteome</keyword>
<dbReference type="RefSeq" id="WP_285970011.1">
    <property type="nucleotide sequence ID" value="NZ_CP127294.1"/>
</dbReference>
<reference evidence="1 2" key="1">
    <citation type="submission" date="2023-06" db="EMBL/GenBank/DDBJ databases">
        <authorList>
            <person name="Oyuntsetseg B."/>
            <person name="Kim S.B."/>
        </authorList>
    </citation>
    <scope>NUCLEOTIDE SEQUENCE [LARGE SCALE GENOMIC DNA]</scope>
    <source>
        <strain evidence="1 2">2-15</strain>
    </source>
</reference>
<gene>
    <name evidence="1" type="ORF">QRX50_00440</name>
</gene>
<accession>A0A9Y2IGH3</accession>
<proteinExistence type="predicted"/>
<dbReference type="AlphaFoldDB" id="A0A9Y2IGH3"/>
<evidence type="ECO:0000313" key="2">
    <source>
        <dbReference type="Proteomes" id="UP001236014"/>
    </source>
</evidence>
<organism evidence="1 2">
    <name type="scientific">Amycolatopsis carbonis</name>
    <dbReference type="NCBI Taxonomy" id="715471"/>
    <lineage>
        <taxon>Bacteria</taxon>
        <taxon>Bacillati</taxon>
        <taxon>Actinomycetota</taxon>
        <taxon>Actinomycetes</taxon>
        <taxon>Pseudonocardiales</taxon>
        <taxon>Pseudonocardiaceae</taxon>
        <taxon>Amycolatopsis</taxon>
    </lineage>
</organism>
<name>A0A9Y2IGH3_9PSEU</name>
<evidence type="ECO:0000313" key="1">
    <source>
        <dbReference type="EMBL" id="WIX79322.1"/>
    </source>
</evidence>
<sequence length="118" mass="12840">MNRTIAVNYPAPIPVGHVVEVTEFADTRPEKKRRGFDMSEAFRHPVLFDRTTGIRYMNHVHSSTGGNGGNTFTPVLYPVLPRPDLAVSAVWLGTVVACALVMNEGLNGQHTTLVLAPA</sequence>
<dbReference type="EMBL" id="CP127294">
    <property type="protein sequence ID" value="WIX79322.1"/>
    <property type="molecule type" value="Genomic_DNA"/>
</dbReference>
<protein>
    <submittedName>
        <fullName evidence="1">Uncharacterized protein</fullName>
    </submittedName>
</protein>
<dbReference type="KEGG" id="acab:QRX50_00440"/>
<dbReference type="Proteomes" id="UP001236014">
    <property type="component" value="Chromosome"/>
</dbReference>